<accession>A0A2T7A9I6</accession>
<gene>
    <name evidence="1" type="ORF">B9Z19DRAFT_1070245</name>
</gene>
<dbReference type="Proteomes" id="UP000244722">
    <property type="component" value="Unassembled WGS sequence"/>
</dbReference>
<reference evidence="1 2" key="1">
    <citation type="submission" date="2017-04" db="EMBL/GenBank/DDBJ databases">
        <title>Draft genome sequence of Tuber borchii Vittad., a whitish edible truffle.</title>
        <authorList>
            <consortium name="DOE Joint Genome Institute"/>
            <person name="Murat C."/>
            <person name="Kuo A."/>
            <person name="Barry K.W."/>
            <person name="Clum A."/>
            <person name="Dockter R.B."/>
            <person name="Fauchery L."/>
            <person name="Iotti M."/>
            <person name="Kohler A."/>
            <person name="Labutti K."/>
            <person name="Lindquist E.A."/>
            <person name="Lipzen A."/>
            <person name="Ohm R.A."/>
            <person name="Wang M."/>
            <person name="Grigoriev I.V."/>
            <person name="Zambonelli A."/>
            <person name="Martin F.M."/>
        </authorList>
    </citation>
    <scope>NUCLEOTIDE SEQUENCE [LARGE SCALE GENOMIC DNA]</scope>
    <source>
        <strain evidence="1 2">Tbo3840</strain>
    </source>
</reference>
<dbReference type="EMBL" id="NESQ01000001">
    <property type="protein sequence ID" value="PUU84394.1"/>
    <property type="molecule type" value="Genomic_DNA"/>
</dbReference>
<comment type="caution">
    <text evidence="1">The sequence shown here is derived from an EMBL/GenBank/DDBJ whole genome shotgun (WGS) entry which is preliminary data.</text>
</comment>
<protein>
    <submittedName>
        <fullName evidence="1">Uncharacterized protein</fullName>
    </submittedName>
</protein>
<proteinExistence type="predicted"/>
<name>A0A2T7A9I6_TUBBO</name>
<dbReference type="AlphaFoldDB" id="A0A2T7A9I6"/>
<organism evidence="1 2">
    <name type="scientific">Tuber borchii</name>
    <name type="common">White truffle</name>
    <dbReference type="NCBI Taxonomy" id="42251"/>
    <lineage>
        <taxon>Eukaryota</taxon>
        <taxon>Fungi</taxon>
        <taxon>Dikarya</taxon>
        <taxon>Ascomycota</taxon>
        <taxon>Pezizomycotina</taxon>
        <taxon>Pezizomycetes</taxon>
        <taxon>Pezizales</taxon>
        <taxon>Tuberaceae</taxon>
        <taxon>Tuber</taxon>
    </lineage>
</organism>
<evidence type="ECO:0000313" key="1">
    <source>
        <dbReference type="EMBL" id="PUU84394.1"/>
    </source>
</evidence>
<evidence type="ECO:0000313" key="2">
    <source>
        <dbReference type="Proteomes" id="UP000244722"/>
    </source>
</evidence>
<sequence length="54" mass="6229">MQIFPGNQPRWMKLRPHYYAVLAPVLQGTLVPHRAGTVPERTLTDTTTKIKHFD</sequence>
<keyword evidence="2" id="KW-1185">Reference proteome</keyword>